<dbReference type="HAMAP" id="MF_01365_B">
    <property type="entry name" value="Ribosomal_uL6_B"/>
    <property type="match status" value="1"/>
</dbReference>
<keyword evidence="2 4" id="KW-0689">Ribosomal protein</keyword>
<name>A0AA34RD45_CHLPE</name>
<dbReference type="NCBIfam" id="TIGR03654">
    <property type="entry name" value="L6_bact"/>
    <property type="match status" value="1"/>
</dbReference>
<dbReference type="RefSeq" id="WP_013712488.1">
    <property type="nucleotide sequence ID" value="NC_015408.1"/>
</dbReference>
<dbReference type="InterPro" id="IPR002358">
    <property type="entry name" value="Ribosomal_uL6_CS"/>
</dbReference>
<keyword evidence="3 4" id="KW-0687">Ribonucleoprotein</keyword>
<dbReference type="Proteomes" id="UP000008305">
    <property type="component" value="Chromosome"/>
</dbReference>
<sequence length="183" mass="19954">MSRKAREPIALPQGVEVSIQNNEIIVKGPKGSLTQKLVDAVDIVLQDKSILVKAAPHVLDKPSCMQGLYWALIANMVRGVHQGFEKRLEMIGVGFRAAVQGSVLDLSIGVSHPVKIPIPESLQVAVEKNVLISVKGIDKQLVGEFAAGIRAKRPPEPYKGKGIRYENEYIRRKAGKAAKTSKK</sequence>
<dbReference type="Gene3D" id="3.90.930.12">
    <property type="entry name" value="Ribosomal protein L6, alpha-beta domain"/>
    <property type="match status" value="2"/>
</dbReference>
<dbReference type="PANTHER" id="PTHR11655">
    <property type="entry name" value="60S/50S RIBOSOMAL PROTEIN L6/L9"/>
    <property type="match status" value="1"/>
</dbReference>
<comment type="similarity">
    <text evidence="1 4 5">Belongs to the universal ribosomal protein uL6 family.</text>
</comment>
<dbReference type="FunFam" id="3.90.930.12:FF:000001">
    <property type="entry name" value="50S ribosomal protein L6"/>
    <property type="match status" value="1"/>
</dbReference>
<reference evidence="8 9" key="1">
    <citation type="journal article" date="2011" name="J. Bacteriol.">
        <title>Genome sequence of the obligate intracellular animal pathogen Chlamydia pecorum E58.</title>
        <authorList>
            <person name="Mojica S."/>
            <person name="Huot Creasy H."/>
            <person name="Daugherty S."/>
            <person name="Read T.D."/>
            <person name="Kim T."/>
            <person name="Kaltenboeck B."/>
            <person name="Bavoil P."/>
            <person name="Myers G.S."/>
        </authorList>
    </citation>
    <scope>NUCLEOTIDE SEQUENCE [LARGE SCALE GENOMIC DNA]</scope>
    <source>
        <strain evidence="8 9">E58</strain>
    </source>
</reference>
<feature type="domain" description="Large ribosomal subunit protein uL6 alpha-beta" evidence="7">
    <location>
        <begin position="12"/>
        <end position="83"/>
    </location>
</feature>
<organism evidence="8 9">
    <name type="scientific">Chlamydia pecorum (strain ATCC VR-628 / DSM 29919 / E58)</name>
    <name type="common">Chlamydophila pecorum</name>
    <dbReference type="NCBI Taxonomy" id="331635"/>
    <lineage>
        <taxon>Bacteria</taxon>
        <taxon>Pseudomonadati</taxon>
        <taxon>Chlamydiota</taxon>
        <taxon>Chlamydiia</taxon>
        <taxon>Chlamydiales</taxon>
        <taxon>Chlamydiaceae</taxon>
        <taxon>Chlamydia/Chlamydophila group</taxon>
        <taxon>Chlamydia</taxon>
    </lineage>
</organism>
<evidence type="ECO:0000256" key="1">
    <source>
        <dbReference type="ARBA" id="ARBA00009356"/>
    </source>
</evidence>
<dbReference type="AlphaFoldDB" id="A0AA34RD45"/>
<evidence type="ECO:0000256" key="3">
    <source>
        <dbReference type="ARBA" id="ARBA00023274"/>
    </source>
</evidence>
<evidence type="ECO:0000313" key="8">
    <source>
        <dbReference type="EMBL" id="AEB41410.1"/>
    </source>
</evidence>
<dbReference type="PROSITE" id="PS00525">
    <property type="entry name" value="RIBOSOMAL_L6_1"/>
    <property type="match status" value="1"/>
</dbReference>
<dbReference type="GO" id="GO:0003735">
    <property type="term" value="F:structural constituent of ribosome"/>
    <property type="evidence" value="ECO:0007669"/>
    <property type="project" value="UniProtKB-UniRule"/>
</dbReference>
<dbReference type="GO" id="GO:0022625">
    <property type="term" value="C:cytosolic large ribosomal subunit"/>
    <property type="evidence" value="ECO:0007669"/>
    <property type="project" value="UniProtKB-UniRule"/>
</dbReference>
<dbReference type="PIRSF" id="PIRSF002162">
    <property type="entry name" value="Ribosomal_L6"/>
    <property type="match status" value="1"/>
</dbReference>
<dbReference type="GO" id="GO:0002181">
    <property type="term" value="P:cytoplasmic translation"/>
    <property type="evidence" value="ECO:0007669"/>
    <property type="project" value="TreeGrafter"/>
</dbReference>
<evidence type="ECO:0000256" key="6">
    <source>
        <dbReference type="RuleBase" id="RU003870"/>
    </source>
</evidence>
<comment type="function">
    <text evidence="4 6">This protein binds to the 23S rRNA, and is important in its secondary structure. It is located near the subunit interface in the base of the L7/L12 stalk, and near the tRNA binding site of the peptidyltransferase center.</text>
</comment>
<keyword evidence="4 6" id="KW-0694">RNA-binding</keyword>
<dbReference type="InterPro" id="IPR020040">
    <property type="entry name" value="Ribosomal_uL6_a/b-dom"/>
</dbReference>
<dbReference type="SUPFAM" id="SSF56053">
    <property type="entry name" value="Ribosomal protein L6"/>
    <property type="match status" value="2"/>
</dbReference>
<evidence type="ECO:0000259" key="7">
    <source>
        <dbReference type="Pfam" id="PF00347"/>
    </source>
</evidence>
<feature type="domain" description="Large ribosomal subunit protein uL6 alpha-beta" evidence="7">
    <location>
        <begin position="91"/>
        <end position="165"/>
    </location>
</feature>
<dbReference type="InterPro" id="IPR036789">
    <property type="entry name" value="Ribosomal_uL6-like_a/b-dom_sf"/>
</dbReference>
<comment type="subunit">
    <text evidence="4">Part of the 50S ribosomal subunit.</text>
</comment>
<keyword evidence="4 6" id="KW-0699">rRNA-binding</keyword>
<proteinExistence type="inferred from homology"/>
<evidence type="ECO:0000256" key="4">
    <source>
        <dbReference type="HAMAP-Rule" id="MF_01365"/>
    </source>
</evidence>
<keyword evidence="9" id="KW-1185">Reference proteome</keyword>
<dbReference type="GO" id="GO:0019843">
    <property type="term" value="F:rRNA binding"/>
    <property type="evidence" value="ECO:0007669"/>
    <property type="project" value="UniProtKB-UniRule"/>
</dbReference>
<evidence type="ECO:0000313" key="9">
    <source>
        <dbReference type="Proteomes" id="UP000008305"/>
    </source>
</evidence>
<evidence type="ECO:0000256" key="5">
    <source>
        <dbReference type="RuleBase" id="RU003869"/>
    </source>
</evidence>
<dbReference type="PANTHER" id="PTHR11655:SF14">
    <property type="entry name" value="LARGE RIBOSOMAL SUBUNIT PROTEIN UL6M"/>
    <property type="match status" value="1"/>
</dbReference>
<dbReference type="EMBL" id="CP002608">
    <property type="protein sequence ID" value="AEB41410.1"/>
    <property type="molecule type" value="Genomic_DNA"/>
</dbReference>
<dbReference type="KEGG" id="cpm:G5S_0412"/>
<gene>
    <name evidence="4" type="primary">rplF</name>
    <name evidence="8" type="ordered locus">G5S_0412</name>
</gene>
<dbReference type="GeneID" id="99718449"/>
<protein>
    <recommendedName>
        <fullName evidence="4">Large ribosomal subunit protein uL6</fullName>
    </recommendedName>
</protein>
<dbReference type="PRINTS" id="PR00059">
    <property type="entry name" value="RIBOSOMALL6"/>
</dbReference>
<evidence type="ECO:0000256" key="2">
    <source>
        <dbReference type="ARBA" id="ARBA00022980"/>
    </source>
</evidence>
<dbReference type="InterPro" id="IPR000702">
    <property type="entry name" value="Ribosomal_uL6-like"/>
</dbReference>
<accession>A0AA34RD45</accession>
<dbReference type="InterPro" id="IPR019906">
    <property type="entry name" value="Ribosomal_uL6_bac-type"/>
</dbReference>
<dbReference type="Pfam" id="PF00347">
    <property type="entry name" value="Ribosomal_L6"/>
    <property type="match status" value="2"/>
</dbReference>